<dbReference type="Proteomes" id="UP000650833">
    <property type="component" value="Unassembled WGS sequence"/>
</dbReference>
<evidence type="ECO:0008006" key="3">
    <source>
        <dbReference type="Google" id="ProtNLM"/>
    </source>
</evidence>
<reference evidence="1" key="1">
    <citation type="submission" date="2020-12" db="EMBL/GenBank/DDBJ databases">
        <title>Metabolic potential, ecology and presence of endohyphal bacteria is reflected in genomic diversity of Mucoromycotina.</title>
        <authorList>
            <person name="Muszewska A."/>
            <person name="Okrasinska A."/>
            <person name="Steczkiewicz K."/>
            <person name="Drgas O."/>
            <person name="Orlowska M."/>
            <person name="Perlinska-Lenart U."/>
            <person name="Aleksandrzak-Piekarczyk T."/>
            <person name="Szatraj K."/>
            <person name="Zielenkiewicz U."/>
            <person name="Pilsyk S."/>
            <person name="Malc E."/>
            <person name="Mieczkowski P."/>
            <person name="Kruszewska J.S."/>
            <person name="Biernat P."/>
            <person name="Pawlowska J."/>
        </authorList>
    </citation>
    <scope>NUCLEOTIDE SEQUENCE</scope>
    <source>
        <strain evidence="1">CBS 226.32</strain>
    </source>
</reference>
<evidence type="ECO:0000313" key="1">
    <source>
        <dbReference type="EMBL" id="KAG2208196.1"/>
    </source>
</evidence>
<sequence length="124" mass="14532">MPRIFDSPQCSVCLLSIDSADHVLFFCPKKEKIWQGIIFEFLWPTISIADIKEALMSLDFSNIWYSQIKDVKPYMILFITISQIWLAQMRFVFDKTPILPAEILATIRKQIHQRIAEDQCHSLL</sequence>
<comment type="caution">
    <text evidence="1">The sequence shown here is derived from an EMBL/GenBank/DDBJ whole genome shotgun (WGS) entry which is preliminary data.</text>
</comment>
<organism evidence="1 2">
    <name type="scientific">Mucor plumbeus</name>
    <dbReference type="NCBI Taxonomy" id="97098"/>
    <lineage>
        <taxon>Eukaryota</taxon>
        <taxon>Fungi</taxon>
        <taxon>Fungi incertae sedis</taxon>
        <taxon>Mucoromycota</taxon>
        <taxon>Mucoromycotina</taxon>
        <taxon>Mucoromycetes</taxon>
        <taxon>Mucorales</taxon>
        <taxon>Mucorineae</taxon>
        <taxon>Mucoraceae</taxon>
        <taxon>Mucor</taxon>
    </lineage>
</organism>
<keyword evidence="2" id="KW-1185">Reference proteome</keyword>
<evidence type="ECO:0000313" key="2">
    <source>
        <dbReference type="Proteomes" id="UP000650833"/>
    </source>
</evidence>
<dbReference type="OrthoDB" id="2288126at2759"/>
<name>A0A8H7RBN1_9FUNG</name>
<proteinExistence type="predicted"/>
<protein>
    <recommendedName>
        <fullName evidence="3">Reverse transcriptase zinc-binding domain-containing protein</fullName>
    </recommendedName>
</protein>
<accession>A0A8H7RBN1</accession>
<gene>
    <name evidence="1" type="ORF">INT46_000238</name>
</gene>
<dbReference type="AlphaFoldDB" id="A0A8H7RBN1"/>
<dbReference type="EMBL" id="JAEPRC010000115">
    <property type="protein sequence ID" value="KAG2208196.1"/>
    <property type="molecule type" value="Genomic_DNA"/>
</dbReference>